<dbReference type="Proteomes" id="UP000886595">
    <property type="component" value="Unassembled WGS sequence"/>
</dbReference>
<gene>
    <name evidence="2" type="ORF">Bca52824_058112</name>
</gene>
<keyword evidence="3" id="KW-1185">Reference proteome</keyword>
<name>A0A8X7QSI8_BRACI</name>
<accession>A0A8X7QSI8</accession>
<feature type="compositionally biased region" description="Polar residues" evidence="1">
    <location>
        <begin position="103"/>
        <end position="114"/>
    </location>
</feature>
<protein>
    <submittedName>
        <fullName evidence="2">Uncharacterized protein</fullName>
    </submittedName>
</protein>
<sequence>MLIHRSSAIASVLGDHKRQMLRELMGVDMLLLDSKVKTEVTLNQGLSHHQFQINVTGKLNLLSSRFTFSFSFVLVLLREARLRDRSVAAKKSTAAGGLKSVLKNPTGSKSSGSSFEDDDEVGELYERIEGAKQRMMIELDTPMMEAAQELELWSLKDPSLASVELLLQVRSCTD</sequence>
<organism evidence="2 3">
    <name type="scientific">Brassica carinata</name>
    <name type="common">Ethiopian mustard</name>
    <name type="synonym">Abyssinian cabbage</name>
    <dbReference type="NCBI Taxonomy" id="52824"/>
    <lineage>
        <taxon>Eukaryota</taxon>
        <taxon>Viridiplantae</taxon>
        <taxon>Streptophyta</taxon>
        <taxon>Embryophyta</taxon>
        <taxon>Tracheophyta</taxon>
        <taxon>Spermatophyta</taxon>
        <taxon>Magnoliopsida</taxon>
        <taxon>eudicotyledons</taxon>
        <taxon>Gunneridae</taxon>
        <taxon>Pentapetalae</taxon>
        <taxon>rosids</taxon>
        <taxon>malvids</taxon>
        <taxon>Brassicales</taxon>
        <taxon>Brassicaceae</taxon>
        <taxon>Brassiceae</taxon>
        <taxon>Brassica</taxon>
    </lineage>
</organism>
<dbReference type="EMBL" id="JAAMPC010000012">
    <property type="protein sequence ID" value="KAG2275557.1"/>
    <property type="molecule type" value="Genomic_DNA"/>
</dbReference>
<feature type="region of interest" description="Disordered" evidence="1">
    <location>
        <begin position="99"/>
        <end position="120"/>
    </location>
</feature>
<evidence type="ECO:0000313" key="3">
    <source>
        <dbReference type="Proteomes" id="UP000886595"/>
    </source>
</evidence>
<reference evidence="2 3" key="1">
    <citation type="submission" date="2020-02" db="EMBL/GenBank/DDBJ databases">
        <authorList>
            <person name="Ma Q."/>
            <person name="Huang Y."/>
            <person name="Song X."/>
            <person name="Pei D."/>
        </authorList>
    </citation>
    <scope>NUCLEOTIDE SEQUENCE [LARGE SCALE GENOMIC DNA]</scope>
    <source>
        <strain evidence="2">Sxm20200214</strain>
        <tissue evidence="2">Leaf</tissue>
    </source>
</reference>
<dbReference type="OrthoDB" id="10473404at2759"/>
<comment type="caution">
    <text evidence="2">The sequence shown here is derived from an EMBL/GenBank/DDBJ whole genome shotgun (WGS) entry which is preliminary data.</text>
</comment>
<evidence type="ECO:0000313" key="2">
    <source>
        <dbReference type="EMBL" id="KAG2275557.1"/>
    </source>
</evidence>
<evidence type="ECO:0000256" key="1">
    <source>
        <dbReference type="SAM" id="MobiDB-lite"/>
    </source>
</evidence>
<dbReference type="AlphaFoldDB" id="A0A8X7QSI8"/>
<proteinExistence type="predicted"/>